<organism evidence="2 3">
    <name type="scientific">Anaeromyxobacter oryzae</name>
    <dbReference type="NCBI Taxonomy" id="2918170"/>
    <lineage>
        <taxon>Bacteria</taxon>
        <taxon>Pseudomonadati</taxon>
        <taxon>Myxococcota</taxon>
        <taxon>Myxococcia</taxon>
        <taxon>Myxococcales</taxon>
        <taxon>Cystobacterineae</taxon>
        <taxon>Anaeromyxobacteraceae</taxon>
        <taxon>Anaeromyxobacter</taxon>
    </lineage>
</organism>
<gene>
    <name evidence="2" type="ORF">AMOR_35660</name>
</gene>
<dbReference type="EMBL" id="AP025591">
    <property type="protein sequence ID" value="BDG04570.1"/>
    <property type="molecule type" value="Genomic_DNA"/>
</dbReference>
<feature type="region of interest" description="Disordered" evidence="1">
    <location>
        <begin position="1"/>
        <end position="59"/>
    </location>
</feature>
<name>A0ABM7WYG0_9BACT</name>
<reference evidence="3" key="1">
    <citation type="journal article" date="2022" name="Int. J. Syst. Evol. Microbiol.">
        <title>Anaeromyxobacter oryzae sp. nov., Anaeromyxobacter diazotrophicus sp. nov. and Anaeromyxobacter paludicola sp. nov., isolated from paddy soils.</title>
        <authorList>
            <person name="Itoh H."/>
            <person name="Xu Z."/>
            <person name="Mise K."/>
            <person name="Masuda Y."/>
            <person name="Ushijima N."/>
            <person name="Hayakawa C."/>
            <person name="Shiratori Y."/>
            <person name="Senoo K."/>
        </authorList>
    </citation>
    <scope>NUCLEOTIDE SEQUENCE [LARGE SCALE GENOMIC DNA]</scope>
    <source>
        <strain evidence="3">Red232</strain>
    </source>
</reference>
<accession>A0ABM7WYG0</accession>
<evidence type="ECO:0000256" key="1">
    <source>
        <dbReference type="SAM" id="MobiDB-lite"/>
    </source>
</evidence>
<keyword evidence="3" id="KW-1185">Reference proteome</keyword>
<protein>
    <submittedName>
        <fullName evidence="2">Uncharacterized protein</fullName>
    </submittedName>
</protein>
<proteinExistence type="predicted"/>
<evidence type="ECO:0000313" key="2">
    <source>
        <dbReference type="EMBL" id="BDG04570.1"/>
    </source>
</evidence>
<dbReference type="Proteomes" id="UP001162891">
    <property type="component" value="Chromosome"/>
</dbReference>
<dbReference type="RefSeq" id="WP_248352986.1">
    <property type="nucleotide sequence ID" value="NZ_AP025591.1"/>
</dbReference>
<sequence>MPQGPDDEKDVMTPQKAADAVQPGLRIASGDDDPREEEGWSQPESSAQKLPEPPGADRR</sequence>
<evidence type="ECO:0000313" key="3">
    <source>
        <dbReference type="Proteomes" id="UP001162891"/>
    </source>
</evidence>